<organism evidence="3 4">
    <name type="scientific">Nonomuraea guangzhouensis</name>
    <dbReference type="NCBI Taxonomy" id="1291555"/>
    <lineage>
        <taxon>Bacteria</taxon>
        <taxon>Bacillati</taxon>
        <taxon>Actinomycetota</taxon>
        <taxon>Actinomycetes</taxon>
        <taxon>Streptosporangiales</taxon>
        <taxon>Streptosporangiaceae</taxon>
        <taxon>Nonomuraea</taxon>
    </lineage>
</organism>
<reference evidence="4" key="1">
    <citation type="journal article" date="2019" name="Int. J. Syst. Evol. Microbiol.">
        <title>The Global Catalogue of Microorganisms (GCM) 10K type strain sequencing project: providing services to taxonomists for standard genome sequencing and annotation.</title>
        <authorList>
            <consortium name="The Broad Institute Genomics Platform"/>
            <consortium name="The Broad Institute Genome Sequencing Center for Infectious Disease"/>
            <person name="Wu L."/>
            <person name="Ma J."/>
        </authorList>
    </citation>
    <scope>NUCLEOTIDE SEQUENCE [LARGE SCALE GENOMIC DNA]</scope>
    <source>
        <strain evidence="4">CGMCC 1.15399</strain>
    </source>
</reference>
<dbReference type="EMBL" id="JBHUCM010000026">
    <property type="protein sequence ID" value="MFD1541333.1"/>
    <property type="molecule type" value="Genomic_DNA"/>
</dbReference>
<name>A0ABW4GGA5_9ACTN</name>
<keyword evidence="1" id="KW-0812">Transmembrane</keyword>
<evidence type="ECO:0000259" key="2">
    <source>
        <dbReference type="PROSITE" id="PS50095"/>
    </source>
</evidence>
<comment type="caution">
    <text evidence="3">The sequence shown here is derived from an EMBL/GenBank/DDBJ whole genome shotgun (WGS) entry which is preliminary data.</text>
</comment>
<sequence>MTRLREALNDLADEAPMVSLVDLAIAGHRRRRRTTRTVAAVAAVVVLLGVGTAAASLPWSWGDRTATPRSADTVPDLPDGKVGLIGSAYRSPCEVKVSGQLDCSAVEWRVVTRAGTTYRVPQALVSTTKTRRVPLAISRDGRKLAYYSRTAQAHVVRDLMTGSEVSSPVTVKEERIGIGSTLVVSDDGRYVVFDPREGSKEPGLLIDVRTGKTVPVPGKYETVSIKDGVAELVRYIKTDLWLMPVTGGGAPVRFRGTFIMFSELAPDGRTVAAVEFRDLKKRTLTLLDAKSGRTLRKVAIRGLPTNGSLWGTSIWQSGSEVTIAFLGDKDSLFTYAVDVRTGQIRQLARQTGKSSFVTLPGDAAG</sequence>
<evidence type="ECO:0000313" key="3">
    <source>
        <dbReference type="EMBL" id="MFD1541333.1"/>
    </source>
</evidence>
<dbReference type="InterPro" id="IPR001024">
    <property type="entry name" value="PLAT/LH2_dom"/>
</dbReference>
<dbReference type="Proteomes" id="UP001597097">
    <property type="component" value="Unassembled WGS sequence"/>
</dbReference>
<keyword evidence="1" id="KW-1133">Transmembrane helix</keyword>
<feature type="transmembrane region" description="Helical" evidence="1">
    <location>
        <begin position="38"/>
        <end position="61"/>
    </location>
</feature>
<accession>A0ABW4GGA5</accession>
<evidence type="ECO:0000313" key="4">
    <source>
        <dbReference type="Proteomes" id="UP001597097"/>
    </source>
</evidence>
<gene>
    <name evidence="3" type="ORF">ACFSJ0_30065</name>
</gene>
<protein>
    <recommendedName>
        <fullName evidence="2">PLAT domain-containing protein</fullName>
    </recommendedName>
</protein>
<feature type="domain" description="PLAT" evidence="2">
    <location>
        <begin position="333"/>
        <end position="365"/>
    </location>
</feature>
<proteinExistence type="predicted"/>
<keyword evidence="4" id="KW-1185">Reference proteome</keyword>
<dbReference type="PROSITE" id="PS50095">
    <property type="entry name" value="PLAT"/>
    <property type="match status" value="1"/>
</dbReference>
<dbReference type="RefSeq" id="WP_219539165.1">
    <property type="nucleotide sequence ID" value="NZ_JAHKRM010000055.1"/>
</dbReference>
<evidence type="ECO:0000256" key="1">
    <source>
        <dbReference type="SAM" id="Phobius"/>
    </source>
</evidence>
<keyword evidence="1" id="KW-0472">Membrane</keyword>